<evidence type="ECO:0000256" key="2">
    <source>
        <dbReference type="ARBA" id="ARBA00009008"/>
    </source>
</evidence>
<evidence type="ECO:0000256" key="4">
    <source>
        <dbReference type="ARBA" id="ARBA00022618"/>
    </source>
</evidence>
<evidence type="ECO:0000256" key="1">
    <source>
        <dbReference type="ARBA" id="ARBA00004496"/>
    </source>
</evidence>
<dbReference type="EMBL" id="JAFBDT010000001">
    <property type="protein sequence ID" value="MBM7560516.1"/>
    <property type="molecule type" value="Genomic_DNA"/>
</dbReference>
<keyword evidence="3" id="KW-0963">Cytoplasm</keyword>
<evidence type="ECO:0000256" key="3">
    <source>
        <dbReference type="ARBA" id="ARBA00022490"/>
    </source>
</evidence>
<dbReference type="Proteomes" id="UP000767854">
    <property type="component" value="Unassembled WGS sequence"/>
</dbReference>
<dbReference type="InterPro" id="IPR019933">
    <property type="entry name" value="DivIVA_domain"/>
</dbReference>
<organism evidence="8 9">
    <name type="scientific">Fusibacter tunisiensis</name>
    <dbReference type="NCBI Taxonomy" id="1008308"/>
    <lineage>
        <taxon>Bacteria</taxon>
        <taxon>Bacillati</taxon>
        <taxon>Bacillota</taxon>
        <taxon>Clostridia</taxon>
        <taxon>Eubacteriales</taxon>
        <taxon>Eubacteriales Family XII. Incertae Sedis</taxon>
        <taxon>Fusibacter</taxon>
    </lineage>
</organism>
<evidence type="ECO:0000256" key="6">
    <source>
        <dbReference type="ARBA" id="ARBA00023306"/>
    </source>
</evidence>
<evidence type="ECO:0000313" key="8">
    <source>
        <dbReference type="EMBL" id="MBM7560516.1"/>
    </source>
</evidence>
<dbReference type="Pfam" id="PF05103">
    <property type="entry name" value="DivIVA"/>
    <property type="match status" value="1"/>
</dbReference>
<evidence type="ECO:0000313" key="9">
    <source>
        <dbReference type="Proteomes" id="UP000767854"/>
    </source>
</evidence>
<dbReference type="InterPro" id="IPR007793">
    <property type="entry name" value="DivIVA_fam"/>
</dbReference>
<keyword evidence="5 7" id="KW-0175">Coiled coil</keyword>
<comment type="caution">
    <text evidence="8">The sequence shown here is derived from an EMBL/GenBank/DDBJ whole genome shotgun (WGS) entry which is preliminary data.</text>
</comment>
<evidence type="ECO:0000256" key="7">
    <source>
        <dbReference type="SAM" id="Coils"/>
    </source>
</evidence>
<dbReference type="GO" id="GO:0051301">
    <property type="term" value="P:cell division"/>
    <property type="evidence" value="ECO:0007669"/>
    <property type="project" value="UniProtKB-KW"/>
</dbReference>
<feature type="coiled-coil region" evidence="7">
    <location>
        <begin position="35"/>
        <end position="62"/>
    </location>
</feature>
<accession>A0ABS2MM89</accession>
<keyword evidence="4 8" id="KW-0132">Cell division</keyword>
<keyword evidence="9" id="KW-1185">Reference proteome</keyword>
<dbReference type="Gene3D" id="6.10.250.660">
    <property type="match status" value="1"/>
</dbReference>
<gene>
    <name evidence="8" type="ORF">JOC49_000025</name>
</gene>
<comment type="subcellular location">
    <subcellularLocation>
        <location evidence="1">Cytoplasm</location>
    </subcellularLocation>
</comment>
<dbReference type="PANTHER" id="PTHR35794:SF2">
    <property type="entry name" value="CELL DIVISION PROTEIN DIVIVA"/>
    <property type="match status" value="1"/>
</dbReference>
<sequence length="152" mass="17389">MLTPLDIQNKHFSKVIRGFSETEVEQFLADIVKSMEDLIQTNIDTTAQNAQLEREISKYQAMEKTIHDAVVLAQKTSDDLIHSANEKAKYIVERAEDQAKKTINDANTEVIEVLKRHEAAKMVLKAFQTKFKVLLESELKLVDEMIINAEKE</sequence>
<protein>
    <submittedName>
        <fullName evidence="8">Cell division initiation protein</fullName>
    </submittedName>
</protein>
<dbReference type="PANTHER" id="PTHR35794">
    <property type="entry name" value="CELL DIVISION PROTEIN DIVIVA"/>
    <property type="match status" value="1"/>
</dbReference>
<reference evidence="8 9" key="1">
    <citation type="submission" date="2021-01" db="EMBL/GenBank/DDBJ databases">
        <title>Genomic Encyclopedia of Type Strains, Phase IV (KMG-IV): sequencing the most valuable type-strain genomes for metagenomic binning, comparative biology and taxonomic classification.</title>
        <authorList>
            <person name="Goeker M."/>
        </authorList>
    </citation>
    <scope>NUCLEOTIDE SEQUENCE [LARGE SCALE GENOMIC DNA]</scope>
    <source>
        <strain evidence="8 9">DSM 24436</strain>
    </source>
</reference>
<proteinExistence type="inferred from homology"/>
<name>A0ABS2MM89_9FIRM</name>
<comment type="similarity">
    <text evidence="2">Belongs to the DivIVA family.</text>
</comment>
<keyword evidence="6" id="KW-0131">Cell cycle</keyword>
<evidence type="ECO:0000256" key="5">
    <source>
        <dbReference type="ARBA" id="ARBA00023054"/>
    </source>
</evidence>
<dbReference type="NCBIfam" id="TIGR03544">
    <property type="entry name" value="DivI1A_domain"/>
    <property type="match status" value="1"/>
</dbReference>
<dbReference type="RefSeq" id="WP_204661020.1">
    <property type="nucleotide sequence ID" value="NZ_JAFBDT010000001.1"/>
</dbReference>